<dbReference type="PIRSF" id="PIRSF004911">
    <property type="entry name" value="DUF160"/>
    <property type="match status" value="1"/>
</dbReference>
<comment type="cofactor">
    <cofactor evidence="1">
        <name>pyridoxal 5'-phosphate</name>
        <dbReference type="ChEBI" id="CHEBI:597326"/>
    </cofactor>
</comment>
<keyword evidence="4" id="KW-0004">4Fe-4S</keyword>
<evidence type="ECO:0000313" key="13">
    <source>
        <dbReference type="Proteomes" id="UP001629462"/>
    </source>
</evidence>
<keyword evidence="6" id="KW-0479">Metal-binding</keyword>
<dbReference type="SUPFAM" id="SSF102114">
    <property type="entry name" value="Radical SAM enzymes"/>
    <property type="match status" value="1"/>
</dbReference>
<keyword evidence="5" id="KW-0949">S-adenosyl-L-methionine</keyword>
<proteinExistence type="inferred from homology"/>
<feature type="domain" description="Radical SAM core" evidence="11">
    <location>
        <begin position="101"/>
        <end position="317"/>
    </location>
</feature>
<dbReference type="NCBIfam" id="TIGR04468">
    <property type="entry name" value="arg_2_3_am_muta"/>
    <property type="match status" value="1"/>
</dbReference>
<dbReference type="SFLD" id="SFLDS00029">
    <property type="entry name" value="Radical_SAM"/>
    <property type="match status" value="1"/>
</dbReference>
<evidence type="ECO:0000256" key="2">
    <source>
        <dbReference type="ARBA" id="ARBA00001966"/>
    </source>
</evidence>
<evidence type="ECO:0000256" key="4">
    <source>
        <dbReference type="ARBA" id="ARBA00022485"/>
    </source>
</evidence>
<dbReference type="InterPro" id="IPR058240">
    <property type="entry name" value="rSAM_sf"/>
</dbReference>
<evidence type="ECO:0000256" key="3">
    <source>
        <dbReference type="ARBA" id="ARBA00008703"/>
    </source>
</evidence>
<dbReference type="NCBIfam" id="TIGR00238">
    <property type="entry name" value="KamA family radical SAM protein"/>
    <property type="match status" value="1"/>
</dbReference>
<evidence type="ECO:0000259" key="11">
    <source>
        <dbReference type="PROSITE" id="PS51918"/>
    </source>
</evidence>
<dbReference type="Gene3D" id="6.10.140.1170">
    <property type="match status" value="1"/>
</dbReference>
<dbReference type="SFLD" id="SFLDF00291">
    <property type="entry name" value="arginine_2_3-aminomutase"/>
    <property type="match status" value="1"/>
</dbReference>
<comment type="similarity">
    <text evidence="3">Belongs to the radical SAM superfamily. KamA family.</text>
</comment>
<dbReference type="CDD" id="cd01335">
    <property type="entry name" value="Radical_SAM"/>
    <property type="match status" value="1"/>
</dbReference>
<reference evidence="12 13" key="1">
    <citation type="journal article" date="2024" name="Chem. Sci.">
        <title>Discovery of megapolipeptins by genome mining of a Burkholderiales bacteria collection.</title>
        <authorList>
            <person name="Paulo B.S."/>
            <person name="Recchia M.J.J."/>
            <person name="Lee S."/>
            <person name="Fergusson C.H."/>
            <person name="Romanowski S.B."/>
            <person name="Hernandez A."/>
            <person name="Krull N."/>
            <person name="Liu D.Y."/>
            <person name="Cavanagh H."/>
            <person name="Bos A."/>
            <person name="Gray C.A."/>
            <person name="Murphy B.T."/>
            <person name="Linington R.G."/>
            <person name="Eustaquio A.S."/>
        </authorList>
    </citation>
    <scope>NUCLEOTIDE SEQUENCE [LARGE SCALE GENOMIC DNA]</scope>
    <source>
        <strain evidence="12 13">RL17-374-BIF-D</strain>
    </source>
</reference>
<dbReference type="InterPro" id="IPR013785">
    <property type="entry name" value="Aldolase_TIM"/>
</dbReference>
<evidence type="ECO:0000313" key="12">
    <source>
        <dbReference type="EMBL" id="MFM0521668.1"/>
    </source>
</evidence>
<dbReference type="InterPro" id="IPR031015">
    <property type="entry name" value="Arg_2_3_am_muta"/>
</dbReference>
<evidence type="ECO:0000256" key="10">
    <source>
        <dbReference type="ARBA" id="ARBA00023235"/>
    </source>
</evidence>
<name>A0ABW9CUV3_9BURK</name>
<evidence type="ECO:0000256" key="9">
    <source>
        <dbReference type="ARBA" id="ARBA00023014"/>
    </source>
</evidence>
<dbReference type="Proteomes" id="UP001629462">
    <property type="component" value="Unassembled WGS sequence"/>
</dbReference>
<comment type="caution">
    <text evidence="12">The sequence shown here is derived from an EMBL/GenBank/DDBJ whole genome shotgun (WGS) entry which is preliminary data.</text>
</comment>
<keyword evidence="13" id="KW-1185">Reference proteome</keyword>
<gene>
    <name evidence="12" type="primary">blsG</name>
    <name evidence="12" type="ORF">PQR08_30015</name>
</gene>
<dbReference type="InterPro" id="IPR003739">
    <property type="entry name" value="Lys_aminomutase/Glu_NH3_mut"/>
</dbReference>
<keyword evidence="10" id="KW-0413">Isomerase</keyword>
<dbReference type="InterPro" id="IPR007197">
    <property type="entry name" value="rSAM"/>
</dbReference>
<dbReference type="PANTHER" id="PTHR30538">
    <property type="entry name" value="LYSINE 2,3-AMINOMUTASE-RELATED"/>
    <property type="match status" value="1"/>
</dbReference>
<evidence type="ECO:0000256" key="8">
    <source>
        <dbReference type="ARBA" id="ARBA00023004"/>
    </source>
</evidence>
<evidence type="ECO:0000256" key="5">
    <source>
        <dbReference type="ARBA" id="ARBA00022691"/>
    </source>
</evidence>
<evidence type="ECO:0000256" key="6">
    <source>
        <dbReference type="ARBA" id="ARBA00022723"/>
    </source>
</evidence>
<comment type="cofactor">
    <cofactor evidence="2">
        <name>[4Fe-4S] cluster</name>
        <dbReference type="ChEBI" id="CHEBI:49883"/>
    </cofactor>
</comment>
<dbReference type="EMBL" id="JAQQDB010000038">
    <property type="protein sequence ID" value="MFM0521668.1"/>
    <property type="molecule type" value="Genomic_DNA"/>
</dbReference>
<sequence>MQSSTEWLDWKFHMKNLIRTQADLEPWIQVSEREKKGIELTKGLYEWMVTPYYASLMDPADENCPIRLQSIPHPSETASPPNAAVDPVGDMKYSKTRRVVHKYPNRIVLLVSDTCPVYCRHCTRKFHTTATEGTYYNESFDLSYEPDFAYIREHNEINDVLLTGGDPLTLTDSKLESIISQLKAIEHVKVIRIGSRYPVFLPQRITQGLCDLLAKFHPIWFSTHFNHPREITPEAASAVDRLIRSGIPVQNQTVLLKGVNDDVETMRALNRQLLEIRVRPYYLYHADNVTGVSHFRTSVSVGLDILEKLTGYETGFSLPQYVITTDLGKIPVNNTYYAESNGNQLIRNFRGDRADITRYLALEE</sequence>
<accession>A0ABW9CUV3</accession>
<dbReference type="PANTHER" id="PTHR30538:SF1">
    <property type="entry name" value="L-LYSINE 2,3-AMINOMUTASE"/>
    <property type="match status" value="1"/>
</dbReference>
<dbReference type="RefSeq" id="WP_284509049.1">
    <property type="nucleotide sequence ID" value="NZ_JAQQDB010000038.1"/>
</dbReference>
<dbReference type="SFLD" id="SFLDG01070">
    <property type="entry name" value="PLP-dependent"/>
    <property type="match status" value="1"/>
</dbReference>
<keyword evidence="7" id="KW-0663">Pyridoxal phosphate</keyword>
<dbReference type="Pfam" id="PF04055">
    <property type="entry name" value="Radical_SAM"/>
    <property type="match status" value="1"/>
</dbReference>
<protein>
    <submittedName>
        <fullName evidence="12">Arginine 2,3-aminomutase</fullName>
    </submittedName>
</protein>
<evidence type="ECO:0000256" key="7">
    <source>
        <dbReference type="ARBA" id="ARBA00022898"/>
    </source>
</evidence>
<dbReference type="Gene3D" id="3.20.20.70">
    <property type="entry name" value="Aldolase class I"/>
    <property type="match status" value="1"/>
</dbReference>
<keyword evidence="9" id="KW-0411">Iron-sulfur</keyword>
<dbReference type="PROSITE" id="PS51918">
    <property type="entry name" value="RADICAL_SAM"/>
    <property type="match status" value="1"/>
</dbReference>
<keyword evidence="8" id="KW-0408">Iron</keyword>
<evidence type="ECO:0000256" key="1">
    <source>
        <dbReference type="ARBA" id="ARBA00001933"/>
    </source>
</evidence>
<organism evidence="12 13">
    <name type="scientific">Caballeronia jiangsuensis</name>
    <dbReference type="NCBI Taxonomy" id="1458357"/>
    <lineage>
        <taxon>Bacteria</taxon>
        <taxon>Pseudomonadati</taxon>
        <taxon>Pseudomonadota</taxon>
        <taxon>Betaproteobacteria</taxon>
        <taxon>Burkholderiales</taxon>
        <taxon>Burkholderiaceae</taxon>
        <taxon>Caballeronia</taxon>
    </lineage>
</organism>